<dbReference type="Gene3D" id="1.10.3720.10">
    <property type="entry name" value="MetI-like"/>
    <property type="match status" value="1"/>
</dbReference>
<sequence length="313" mass="33701">MLAYTVRRLLTAVPVMGVVALVVFSLLYLTPGDPAQVLAGDTATPEQIAKIRTSLGLDEEAHLRFARWLWHVVQGDLGVSIFSGEPVTHMIGQRLQPTFSLLLLAVVISVGLGVPFGVAAAARPDSWRDRALTVFTTLGFSLPAFIAGYALAFLFATTLKWLPVQGFTPLSDGPALWLRNLILPAVTLSLVYGAIIARVTRASMLDVLSEDYIRTARAKGVAPRIILFRHALKNAAVPVITIIGIGVATLIGSAVITENVFAIPGIGRLTVDAILHRDYPVIQGVVLMLSAAYVLVNVAVDLSYTLLDPRIRY</sequence>
<dbReference type="InterPro" id="IPR045621">
    <property type="entry name" value="BPD_transp_1_N"/>
</dbReference>
<evidence type="ECO:0000313" key="9">
    <source>
        <dbReference type="EMBL" id="GEP60794.1"/>
    </source>
</evidence>
<evidence type="ECO:0000256" key="5">
    <source>
        <dbReference type="ARBA" id="ARBA00022989"/>
    </source>
</evidence>
<keyword evidence="2 7" id="KW-0813">Transport</keyword>
<evidence type="ECO:0000256" key="3">
    <source>
        <dbReference type="ARBA" id="ARBA00022475"/>
    </source>
</evidence>
<evidence type="ECO:0000256" key="6">
    <source>
        <dbReference type="ARBA" id="ARBA00023136"/>
    </source>
</evidence>
<feature type="transmembrane region" description="Helical" evidence="7">
    <location>
        <begin position="99"/>
        <end position="122"/>
    </location>
</feature>
<dbReference type="Pfam" id="PF00528">
    <property type="entry name" value="BPD_transp_1"/>
    <property type="match status" value="1"/>
</dbReference>
<dbReference type="PANTHER" id="PTHR43163:SF6">
    <property type="entry name" value="DIPEPTIDE TRANSPORT SYSTEM PERMEASE PROTEIN DPPB-RELATED"/>
    <property type="match status" value="1"/>
</dbReference>
<keyword evidence="10" id="KW-1185">Reference proteome</keyword>
<feature type="domain" description="ABC transmembrane type-1" evidence="8">
    <location>
        <begin position="95"/>
        <end position="304"/>
    </location>
</feature>
<comment type="caution">
    <text evidence="9">The sequence shown here is derived from an EMBL/GenBank/DDBJ whole genome shotgun (WGS) entry which is preliminary data.</text>
</comment>
<name>A0A512NPC8_9HYPH</name>
<accession>A0A512NPC8</accession>
<dbReference type="GO" id="GO:0071916">
    <property type="term" value="F:dipeptide transmembrane transporter activity"/>
    <property type="evidence" value="ECO:0007669"/>
    <property type="project" value="TreeGrafter"/>
</dbReference>
<comment type="subcellular location">
    <subcellularLocation>
        <location evidence="1 7">Cell membrane</location>
        <topology evidence="1 7">Multi-pass membrane protein</topology>
    </subcellularLocation>
</comment>
<evidence type="ECO:0000259" key="8">
    <source>
        <dbReference type="PROSITE" id="PS50928"/>
    </source>
</evidence>
<comment type="similarity">
    <text evidence="7">Belongs to the binding-protein-dependent transport system permease family.</text>
</comment>
<dbReference type="Pfam" id="PF19300">
    <property type="entry name" value="BPD_transp_1_N"/>
    <property type="match status" value="1"/>
</dbReference>
<dbReference type="CDD" id="cd06261">
    <property type="entry name" value="TM_PBP2"/>
    <property type="match status" value="1"/>
</dbReference>
<dbReference type="PROSITE" id="PS50928">
    <property type="entry name" value="ABC_TM1"/>
    <property type="match status" value="1"/>
</dbReference>
<evidence type="ECO:0000256" key="2">
    <source>
        <dbReference type="ARBA" id="ARBA00022448"/>
    </source>
</evidence>
<keyword evidence="6 7" id="KW-0472">Membrane</keyword>
<dbReference type="RefSeq" id="WP_147156125.1">
    <property type="nucleotide sequence ID" value="NZ_BKAJ01000183.1"/>
</dbReference>
<evidence type="ECO:0000256" key="4">
    <source>
        <dbReference type="ARBA" id="ARBA00022692"/>
    </source>
</evidence>
<feature type="transmembrane region" description="Helical" evidence="7">
    <location>
        <begin position="176"/>
        <end position="195"/>
    </location>
</feature>
<reference evidence="9 10" key="1">
    <citation type="submission" date="2019-07" db="EMBL/GenBank/DDBJ databases">
        <title>Whole genome shotgun sequence of Reyranella soli NBRC 108950.</title>
        <authorList>
            <person name="Hosoyama A."/>
            <person name="Uohara A."/>
            <person name="Ohji S."/>
            <person name="Ichikawa N."/>
        </authorList>
    </citation>
    <scope>NUCLEOTIDE SEQUENCE [LARGE SCALE GENOMIC DNA]</scope>
    <source>
        <strain evidence="9 10">NBRC 108950</strain>
    </source>
</reference>
<dbReference type="GO" id="GO:0005886">
    <property type="term" value="C:plasma membrane"/>
    <property type="evidence" value="ECO:0007669"/>
    <property type="project" value="UniProtKB-SubCell"/>
</dbReference>
<dbReference type="Proteomes" id="UP000321058">
    <property type="component" value="Unassembled WGS sequence"/>
</dbReference>
<keyword evidence="5 7" id="KW-1133">Transmembrane helix</keyword>
<keyword evidence="4 7" id="KW-0812">Transmembrane</keyword>
<evidence type="ECO:0000256" key="1">
    <source>
        <dbReference type="ARBA" id="ARBA00004651"/>
    </source>
</evidence>
<proteinExistence type="inferred from homology"/>
<dbReference type="AlphaFoldDB" id="A0A512NPC8"/>
<feature type="transmembrane region" description="Helical" evidence="7">
    <location>
        <begin position="285"/>
        <end position="307"/>
    </location>
</feature>
<dbReference type="PANTHER" id="PTHR43163">
    <property type="entry name" value="DIPEPTIDE TRANSPORT SYSTEM PERMEASE PROTEIN DPPB-RELATED"/>
    <property type="match status" value="1"/>
</dbReference>
<dbReference type="SUPFAM" id="SSF161098">
    <property type="entry name" value="MetI-like"/>
    <property type="match status" value="1"/>
</dbReference>
<evidence type="ECO:0000313" key="10">
    <source>
        <dbReference type="Proteomes" id="UP000321058"/>
    </source>
</evidence>
<keyword evidence="3" id="KW-1003">Cell membrane</keyword>
<dbReference type="EMBL" id="BKAJ01000183">
    <property type="protein sequence ID" value="GEP60794.1"/>
    <property type="molecule type" value="Genomic_DNA"/>
</dbReference>
<dbReference type="InterPro" id="IPR000515">
    <property type="entry name" value="MetI-like"/>
</dbReference>
<feature type="transmembrane region" description="Helical" evidence="7">
    <location>
        <begin position="235"/>
        <end position="256"/>
    </location>
</feature>
<gene>
    <name evidence="9" type="ORF">RSO01_79600</name>
</gene>
<organism evidence="9 10">
    <name type="scientific">Reyranella soli</name>
    <dbReference type="NCBI Taxonomy" id="1230389"/>
    <lineage>
        <taxon>Bacteria</taxon>
        <taxon>Pseudomonadati</taxon>
        <taxon>Pseudomonadota</taxon>
        <taxon>Alphaproteobacteria</taxon>
        <taxon>Hyphomicrobiales</taxon>
        <taxon>Reyranellaceae</taxon>
        <taxon>Reyranella</taxon>
    </lineage>
</organism>
<dbReference type="OrthoDB" id="9807402at2"/>
<feature type="transmembrane region" description="Helical" evidence="7">
    <location>
        <begin position="134"/>
        <end position="156"/>
    </location>
</feature>
<dbReference type="InterPro" id="IPR035906">
    <property type="entry name" value="MetI-like_sf"/>
</dbReference>
<evidence type="ECO:0000256" key="7">
    <source>
        <dbReference type="RuleBase" id="RU363032"/>
    </source>
</evidence>
<protein>
    <submittedName>
        <fullName evidence="9">ABC transporter permease</fullName>
    </submittedName>
</protein>
<feature type="transmembrane region" description="Helical" evidence="7">
    <location>
        <begin position="9"/>
        <end position="29"/>
    </location>
</feature>